<name>A0ABW4ZK46_9SPHI</name>
<evidence type="ECO:0000256" key="1">
    <source>
        <dbReference type="SAM" id="Phobius"/>
    </source>
</evidence>
<accession>A0ABW4ZK46</accession>
<feature type="transmembrane region" description="Helical" evidence="1">
    <location>
        <begin position="7"/>
        <end position="25"/>
    </location>
</feature>
<keyword evidence="3" id="KW-1185">Reference proteome</keyword>
<sequence length="186" mass="22236">MGKKITFYALYVITMLLCVIFSRFLYEKSWFSVLTVSKELVPFDVFSLIVSSILTFWLAWFITKRLTEQRYEKEYLISDLKIIEEDINKIEDSTTEDESIELQKLLNNLNRLYSNITRFSKTMDAFEVQNFEVQPLRKCYNRLFTLLTDVDGEYLLINDVNRHEINQLCSEFVLTARKMVFEINKR</sequence>
<dbReference type="RefSeq" id="WP_255904006.1">
    <property type="nucleotide sequence ID" value="NZ_JAFMZO010000003.1"/>
</dbReference>
<feature type="transmembrane region" description="Helical" evidence="1">
    <location>
        <begin position="45"/>
        <end position="63"/>
    </location>
</feature>
<protein>
    <submittedName>
        <fullName evidence="2">Uncharacterized protein</fullName>
    </submittedName>
</protein>
<evidence type="ECO:0000313" key="3">
    <source>
        <dbReference type="Proteomes" id="UP001597387"/>
    </source>
</evidence>
<dbReference type="Proteomes" id="UP001597387">
    <property type="component" value="Unassembled WGS sequence"/>
</dbReference>
<keyword evidence="1" id="KW-0472">Membrane</keyword>
<gene>
    <name evidence="2" type="ORF">ACFSJU_07545</name>
</gene>
<comment type="caution">
    <text evidence="2">The sequence shown here is derived from an EMBL/GenBank/DDBJ whole genome shotgun (WGS) entry which is preliminary data.</text>
</comment>
<reference evidence="3" key="1">
    <citation type="journal article" date="2019" name="Int. J. Syst. Evol. Microbiol.">
        <title>The Global Catalogue of Microorganisms (GCM) 10K type strain sequencing project: providing services to taxonomists for standard genome sequencing and annotation.</title>
        <authorList>
            <consortium name="The Broad Institute Genomics Platform"/>
            <consortium name="The Broad Institute Genome Sequencing Center for Infectious Disease"/>
            <person name="Wu L."/>
            <person name="Ma J."/>
        </authorList>
    </citation>
    <scope>NUCLEOTIDE SEQUENCE [LARGE SCALE GENOMIC DNA]</scope>
    <source>
        <strain evidence="3">KCTC 42217</strain>
    </source>
</reference>
<organism evidence="2 3">
    <name type="scientific">Paradesertivirga mongoliensis</name>
    <dbReference type="NCBI Taxonomy" id="2100740"/>
    <lineage>
        <taxon>Bacteria</taxon>
        <taxon>Pseudomonadati</taxon>
        <taxon>Bacteroidota</taxon>
        <taxon>Sphingobacteriia</taxon>
        <taxon>Sphingobacteriales</taxon>
        <taxon>Sphingobacteriaceae</taxon>
        <taxon>Paradesertivirga</taxon>
    </lineage>
</organism>
<evidence type="ECO:0000313" key="2">
    <source>
        <dbReference type="EMBL" id="MFD2162242.1"/>
    </source>
</evidence>
<proteinExistence type="predicted"/>
<dbReference type="EMBL" id="JBHUHZ010000001">
    <property type="protein sequence ID" value="MFD2162242.1"/>
    <property type="molecule type" value="Genomic_DNA"/>
</dbReference>
<keyword evidence="1" id="KW-1133">Transmembrane helix</keyword>
<keyword evidence="1" id="KW-0812">Transmembrane</keyword>